<evidence type="ECO:0000313" key="2">
    <source>
        <dbReference type="EMBL" id="CAE6370435.1"/>
    </source>
</evidence>
<evidence type="ECO:0000259" key="1">
    <source>
        <dbReference type="PROSITE" id="PS50181"/>
    </source>
</evidence>
<proteinExistence type="predicted"/>
<evidence type="ECO:0000313" key="3">
    <source>
        <dbReference type="Proteomes" id="UP000663846"/>
    </source>
</evidence>
<dbReference type="SUPFAM" id="SSF81383">
    <property type="entry name" value="F-box domain"/>
    <property type="match status" value="1"/>
</dbReference>
<dbReference type="InterPro" id="IPR036047">
    <property type="entry name" value="F-box-like_dom_sf"/>
</dbReference>
<comment type="caution">
    <text evidence="2">The sequence shown here is derived from an EMBL/GenBank/DDBJ whole genome shotgun (WGS) entry which is preliminary data.</text>
</comment>
<dbReference type="EMBL" id="CAJMWS010000134">
    <property type="protein sequence ID" value="CAE6370435.1"/>
    <property type="molecule type" value="Genomic_DNA"/>
</dbReference>
<gene>
    <name evidence="2" type="ORF">RDB_LOCUS25656</name>
</gene>
<dbReference type="Pfam" id="PF00646">
    <property type="entry name" value="F-box"/>
    <property type="match status" value="1"/>
</dbReference>
<organism evidence="2 3">
    <name type="scientific">Rhizoctonia solani</name>
    <dbReference type="NCBI Taxonomy" id="456999"/>
    <lineage>
        <taxon>Eukaryota</taxon>
        <taxon>Fungi</taxon>
        <taxon>Dikarya</taxon>
        <taxon>Basidiomycota</taxon>
        <taxon>Agaricomycotina</taxon>
        <taxon>Agaricomycetes</taxon>
        <taxon>Cantharellales</taxon>
        <taxon>Ceratobasidiaceae</taxon>
        <taxon>Rhizoctonia</taxon>
    </lineage>
</organism>
<protein>
    <recommendedName>
        <fullName evidence="1">F-box domain-containing protein</fullName>
    </recommendedName>
</protein>
<dbReference type="Proteomes" id="UP000663846">
    <property type="component" value="Unassembled WGS sequence"/>
</dbReference>
<dbReference type="InterPro" id="IPR001810">
    <property type="entry name" value="F-box_dom"/>
</dbReference>
<accession>A0A8H2WEE6</accession>
<sequence>MAEDVAMKNVNDSSEIEPINAQFGDLPNELLREIAKKLYPLDLIHLARVNKFFRRMFMSRTASEVWQATLTNVGLPPCPDITMVEPEYAALMFLKECTECGRPAGRHMDPIFLVRPCSRCRDDMAMSAKKVQMALQPLLSKSPYLVPARGFQRPYWYLRDEYEEVEEEYFELDEAGDLETLGKYVTGRKKLVKDWSEKTSDLVVWVKEREKEYKKEQIRLRFDRKAQIETRLIKLGWGKHDVGNCFYFSGNAKSKAYKAKPLDDRDWNDMLPSLLEGLEKARKQRLDMEASGRLSDREEIIEAWLKSLSQDLGSLNLTLCWKELSDGSTSSSIDTLCARLRQEGCEKQIKIQIPFVPASRYVLKWAPIEELLNQDKPTEEFRPEFNNRQVSLKEQISGWRSNLETVLVKALPETPKPAEVQSSQFHLEAQKGPTQFEDEISAELRTLLRADVIFEYDHKPVYYPTGFNTWTIDAQLPTYDSVSSSVAKGLLEEFQRPDASYLEMNALGNPFVCARCTSDPDYLTWEGIVGHLVYEHERWQSASKWNKRYSEEGEGVTLTFTHDMSNSSKPLVQLVGKPDQITPKRTPETECKVCLSIGQHYRTGGAHIARHIQATHLIDNPVRGEHYT</sequence>
<name>A0A8H2WEE6_9AGAM</name>
<dbReference type="PROSITE" id="PS50181">
    <property type="entry name" value="FBOX"/>
    <property type="match status" value="1"/>
</dbReference>
<dbReference type="CDD" id="cd09917">
    <property type="entry name" value="F-box_SF"/>
    <property type="match status" value="1"/>
</dbReference>
<dbReference type="AlphaFoldDB" id="A0A8H2WEE6"/>
<reference evidence="2" key="1">
    <citation type="submission" date="2021-01" db="EMBL/GenBank/DDBJ databases">
        <authorList>
            <person name="Kaushik A."/>
        </authorList>
    </citation>
    <scope>NUCLEOTIDE SEQUENCE</scope>
    <source>
        <strain evidence="2">AG1-1C</strain>
    </source>
</reference>
<dbReference type="OrthoDB" id="10035502at2759"/>
<feature type="domain" description="F-box" evidence="1">
    <location>
        <begin position="20"/>
        <end position="69"/>
    </location>
</feature>